<feature type="binding site" description="axial binding residue" evidence="8">
    <location>
        <position position="469"/>
    </location>
    <ligand>
        <name>heme</name>
        <dbReference type="ChEBI" id="CHEBI:30413"/>
    </ligand>
    <ligandPart>
        <name>Fe</name>
        <dbReference type="ChEBI" id="CHEBI:18248"/>
    </ligandPart>
</feature>
<dbReference type="EMBL" id="JAAAIP010000003">
    <property type="protein sequence ID" value="KAG0330377.1"/>
    <property type="molecule type" value="Genomic_DNA"/>
</dbReference>
<dbReference type="PRINTS" id="PR00463">
    <property type="entry name" value="EP450I"/>
</dbReference>
<dbReference type="Proteomes" id="UP000738325">
    <property type="component" value="Unassembled WGS sequence"/>
</dbReference>
<dbReference type="InterPro" id="IPR001128">
    <property type="entry name" value="Cyt_P450"/>
</dbReference>
<keyword evidence="4 8" id="KW-0479">Metal-binding</keyword>
<dbReference type="GO" id="GO:0020037">
    <property type="term" value="F:heme binding"/>
    <property type="evidence" value="ECO:0007669"/>
    <property type="project" value="InterPro"/>
</dbReference>
<evidence type="ECO:0000313" key="10">
    <source>
        <dbReference type="EMBL" id="KAG0330377.1"/>
    </source>
</evidence>
<comment type="similarity">
    <text evidence="2 9">Belongs to the cytochrome P450 family.</text>
</comment>
<dbReference type="InterPro" id="IPR047146">
    <property type="entry name" value="Cyt_P450_E_CYP52_fungi"/>
</dbReference>
<comment type="caution">
    <text evidence="10">The sequence shown here is derived from an EMBL/GenBank/DDBJ whole genome shotgun (WGS) entry which is preliminary data.</text>
</comment>
<dbReference type="GO" id="GO:0005506">
    <property type="term" value="F:iron ion binding"/>
    <property type="evidence" value="ECO:0007669"/>
    <property type="project" value="InterPro"/>
</dbReference>
<evidence type="ECO:0000313" key="11">
    <source>
        <dbReference type="Proteomes" id="UP000738325"/>
    </source>
</evidence>
<sequence>MHPGLILGTTAAAALLAYALKRKKPKTELEAESVTIPTPPSYLPLQLDTSLYYIFAVFGGMNEMELIRDVAAMYGNTLNLRGFNQDFIIVLDPSSIQHILAKNQPNYEKGKGASALALSLAVTINAERRGPEFQAIFHEFLGSGIFNADGDTWKTQRQLARPHFQTSEFRDSALINRHVDLLIQAIDKHIANKPDTPLEIQSLFCRFTLDEASEFLFGETVNALQNESNEFATAFNYAQSISAWRFRVPLWRYIIPTRRYKKEIKRLDDFVYKIIDNAMARQQERTENQGTAAEDQDGNATLLDHFLSQQQEHNFDREYLRHMLLNFLLAGRDTTASLLSWTLWQLVQHPHVLDRLNQEIMEVVGPTTVPVYDDIKKLRYQKQVVNEVLRLCPPVPFNVRQSVEEDILPNGYYVPPGVPVTYSAYVTHRLPELWGEDALVFDPDRWGPERVGSIKPFMFVPFHAGPRICLGQNLAYTTAQITLTRLLQHYEIRASGGFEPEPYGDIVLFSRNGVEVMIRKKSYSED</sequence>
<evidence type="ECO:0000256" key="8">
    <source>
        <dbReference type="PIRSR" id="PIRSR602401-1"/>
    </source>
</evidence>
<evidence type="ECO:0000256" key="2">
    <source>
        <dbReference type="ARBA" id="ARBA00010617"/>
    </source>
</evidence>
<keyword evidence="7 9" id="KW-0503">Monooxygenase</keyword>
<dbReference type="InterPro" id="IPR036396">
    <property type="entry name" value="Cyt_P450_sf"/>
</dbReference>
<dbReference type="SUPFAM" id="SSF48264">
    <property type="entry name" value="Cytochrome P450"/>
    <property type="match status" value="1"/>
</dbReference>
<dbReference type="OrthoDB" id="1470350at2759"/>
<organism evidence="10 11">
    <name type="scientific">Dissophora globulifera</name>
    <dbReference type="NCBI Taxonomy" id="979702"/>
    <lineage>
        <taxon>Eukaryota</taxon>
        <taxon>Fungi</taxon>
        <taxon>Fungi incertae sedis</taxon>
        <taxon>Mucoromycota</taxon>
        <taxon>Mortierellomycotina</taxon>
        <taxon>Mortierellomycetes</taxon>
        <taxon>Mortierellales</taxon>
        <taxon>Mortierellaceae</taxon>
        <taxon>Dissophora</taxon>
    </lineage>
</organism>
<evidence type="ECO:0000256" key="4">
    <source>
        <dbReference type="ARBA" id="ARBA00022723"/>
    </source>
</evidence>
<keyword evidence="5 9" id="KW-0560">Oxidoreductase</keyword>
<dbReference type="GO" id="GO:0004497">
    <property type="term" value="F:monooxygenase activity"/>
    <property type="evidence" value="ECO:0007669"/>
    <property type="project" value="UniProtKB-KW"/>
</dbReference>
<dbReference type="Pfam" id="PF00067">
    <property type="entry name" value="p450"/>
    <property type="match status" value="1"/>
</dbReference>
<dbReference type="InterPro" id="IPR002401">
    <property type="entry name" value="Cyt_P450_E_grp-I"/>
</dbReference>
<dbReference type="AlphaFoldDB" id="A0A9P6RYP4"/>
<dbReference type="PANTHER" id="PTHR24287">
    <property type="entry name" value="P450, PUTATIVE (EUROFUNG)-RELATED"/>
    <property type="match status" value="1"/>
</dbReference>
<dbReference type="PANTHER" id="PTHR24287:SF1">
    <property type="entry name" value="P450, PUTATIVE (EUROFUNG)-RELATED"/>
    <property type="match status" value="1"/>
</dbReference>
<evidence type="ECO:0000256" key="7">
    <source>
        <dbReference type="ARBA" id="ARBA00023033"/>
    </source>
</evidence>
<dbReference type="PROSITE" id="PS00086">
    <property type="entry name" value="CYTOCHROME_P450"/>
    <property type="match status" value="1"/>
</dbReference>
<evidence type="ECO:0000256" key="5">
    <source>
        <dbReference type="ARBA" id="ARBA00023002"/>
    </source>
</evidence>
<comment type="cofactor">
    <cofactor evidence="1 8">
        <name>heme</name>
        <dbReference type="ChEBI" id="CHEBI:30413"/>
    </cofactor>
</comment>
<accession>A0A9P6RYP4</accession>
<dbReference type="Gene3D" id="1.10.630.10">
    <property type="entry name" value="Cytochrome P450"/>
    <property type="match status" value="1"/>
</dbReference>
<name>A0A9P6RYP4_9FUNG</name>
<protein>
    <recommendedName>
        <fullName evidence="12">Cytochrome P450</fullName>
    </recommendedName>
</protein>
<evidence type="ECO:0000256" key="6">
    <source>
        <dbReference type="ARBA" id="ARBA00023004"/>
    </source>
</evidence>
<proteinExistence type="inferred from homology"/>
<keyword evidence="3 8" id="KW-0349">Heme</keyword>
<dbReference type="GO" id="GO:0016705">
    <property type="term" value="F:oxidoreductase activity, acting on paired donors, with incorporation or reduction of molecular oxygen"/>
    <property type="evidence" value="ECO:0007669"/>
    <property type="project" value="InterPro"/>
</dbReference>
<gene>
    <name evidence="10" type="ORF">BGZ99_004747</name>
</gene>
<dbReference type="PRINTS" id="PR00385">
    <property type="entry name" value="P450"/>
</dbReference>
<evidence type="ECO:0000256" key="9">
    <source>
        <dbReference type="RuleBase" id="RU000461"/>
    </source>
</evidence>
<evidence type="ECO:0008006" key="12">
    <source>
        <dbReference type="Google" id="ProtNLM"/>
    </source>
</evidence>
<evidence type="ECO:0000256" key="3">
    <source>
        <dbReference type="ARBA" id="ARBA00022617"/>
    </source>
</evidence>
<keyword evidence="11" id="KW-1185">Reference proteome</keyword>
<reference evidence="10" key="1">
    <citation type="journal article" date="2020" name="Fungal Divers.">
        <title>Resolving the Mortierellaceae phylogeny through synthesis of multi-gene phylogenetics and phylogenomics.</title>
        <authorList>
            <person name="Vandepol N."/>
            <person name="Liber J."/>
            <person name="Desiro A."/>
            <person name="Na H."/>
            <person name="Kennedy M."/>
            <person name="Barry K."/>
            <person name="Grigoriev I.V."/>
            <person name="Miller A.N."/>
            <person name="O'Donnell K."/>
            <person name="Stajich J.E."/>
            <person name="Bonito G."/>
        </authorList>
    </citation>
    <scope>NUCLEOTIDE SEQUENCE</scope>
    <source>
        <strain evidence="10">REB-010B</strain>
    </source>
</reference>
<keyword evidence="6 8" id="KW-0408">Iron</keyword>
<evidence type="ECO:0000256" key="1">
    <source>
        <dbReference type="ARBA" id="ARBA00001971"/>
    </source>
</evidence>
<dbReference type="InterPro" id="IPR017972">
    <property type="entry name" value="Cyt_P450_CS"/>
</dbReference>